<protein>
    <submittedName>
        <fullName evidence="2">Uncharacterized protein</fullName>
    </submittedName>
</protein>
<keyword evidence="1" id="KW-0472">Membrane</keyword>
<sequence length="48" mass="5444">MILIRQLFPTTHVWQHLSLVLSALVLLCFQVVIMYGFGYLADVIIPIG</sequence>
<reference evidence="2 3" key="1">
    <citation type="journal article" date="2013" name="Genome Announc.">
        <title>Draft Genome Sequence of Staphylococcus simulans UMC-CNS-990, Isolated from a Case of Chronic Bovine Mastitis.</title>
        <authorList>
            <person name="Calcutt M.J."/>
            <person name="Foecking M.F."/>
            <person name="Hsieh H.Y."/>
            <person name="Perry J."/>
            <person name="Stewart G.C."/>
            <person name="Middleton J.R."/>
        </authorList>
    </citation>
    <scope>NUCLEOTIDE SEQUENCE [LARGE SCALE GENOMIC DNA]</scope>
    <source>
        <strain evidence="2 3">LRHMDP3</strain>
    </source>
</reference>
<dbReference type="Proteomes" id="UP000009352">
    <property type="component" value="Unassembled WGS sequence"/>
</dbReference>
<name>A0AB33XWP1_LACRH</name>
<accession>A0AB33XWP1</accession>
<comment type="caution">
    <text evidence="2">The sequence shown here is derived from an EMBL/GenBank/DDBJ whole genome shotgun (WGS) entry which is preliminary data.</text>
</comment>
<evidence type="ECO:0000313" key="3">
    <source>
        <dbReference type="Proteomes" id="UP000009352"/>
    </source>
</evidence>
<gene>
    <name evidence="2" type="ORF">LRHMDP3_601</name>
</gene>
<proteinExistence type="predicted"/>
<keyword evidence="1" id="KW-0812">Transmembrane</keyword>
<dbReference type="EMBL" id="AMQX01000003">
    <property type="protein sequence ID" value="EKS52230.1"/>
    <property type="molecule type" value="Genomic_DNA"/>
</dbReference>
<keyword evidence="1" id="KW-1133">Transmembrane helix</keyword>
<dbReference type="AlphaFoldDB" id="A0AB33XWP1"/>
<organism evidence="2 3">
    <name type="scientific">Lacticaseibacillus rhamnosus LRHMDP3</name>
    <dbReference type="NCBI Taxonomy" id="1203259"/>
    <lineage>
        <taxon>Bacteria</taxon>
        <taxon>Bacillati</taxon>
        <taxon>Bacillota</taxon>
        <taxon>Bacilli</taxon>
        <taxon>Lactobacillales</taxon>
        <taxon>Lactobacillaceae</taxon>
        <taxon>Lacticaseibacillus</taxon>
    </lineage>
</organism>
<evidence type="ECO:0000313" key="2">
    <source>
        <dbReference type="EMBL" id="EKS52230.1"/>
    </source>
</evidence>
<feature type="transmembrane region" description="Helical" evidence="1">
    <location>
        <begin position="20"/>
        <end position="41"/>
    </location>
</feature>
<evidence type="ECO:0000256" key="1">
    <source>
        <dbReference type="SAM" id="Phobius"/>
    </source>
</evidence>